<evidence type="ECO:0000313" key="3">
    <source>
        <dbReference type="Proteomes" id="UP000654075"/>
    </source>
</evidence>
<dbReference type="EMBL" id="CAJNNV010003831">
    <property type="protein sequence ID" value="CAE8589678.1"/>
    <property type="molecule type" value="Genomic_DNA"/>
</dbReference>
<reference evidence="2" key="1">
    <citation type="submission" date="2021-02" db="EMBL/GenBank/DDBJ databases">
        <authorList>
            <person name="Dougan E. K."/>
            <person name="Rhodes N."/>
            <person name="Thang M."/>
            <person name="Chan C."/>
        </authorList>
    </citation>
    <scope>NUCLEOTIDE SEQUENCE</scope>
</reference>
<keyword evidence="3" id="KW-1185">Reference proteome</keyword>
<dbReference type="Proteomes" id="UP000654075">
    <property type="component" value="Unassembled WGS sequence"/>
</dbReference>
<protein>
    <submittedName>
        <fullName evidence="2">Uncharacterized protein</fullName>
    </submittedName>
</protein>
<feature type="non-terminal residue" evidence="2">
    <location>
        <position position="102"/>
    </location>
</feature>
<gene>
    <name evidence="2" type="ORF">PGLA1383_LOCUS8425</name>
</gene>
<organism evidence="2 3">
    <name type="scientific">Polarella glacialis</name>
    <name type="common">Dinoflagellate</name>
    <dbReference type="NCBI Taxonomy" id="89957"/>
    <lineage>
        <taxon>Eukaryota</taxon>
        <taxon>Sar</taxon>
        <taxon>Alveolata</taxon>
        <taxon>Dinophyceae</taxon>
        <taxon>Suessiales</taxon>
        <taxon>Suessiaceae</taxon>
        <taxon>Polarella</taxon>
    </lineage>
</organism>
<name>A0A813DTR2_POLGL</name>
<sequence length="102" mass="11997">MQPSQGAQESSHPTQPMQYQQEDQLQCWLQHCHQLEQELHELRRWQAQRPQAVFSQQMLQQQVSEPRQRMIQRMQGPMQMMLHSVTTARNGQSATSGVPMQQ</sequence>
<evidence type="ECO:0000256" key="1">
    <source>
        <dbReference type="SAM" id="MobiDB-lite"/>
    </source>
</evidence>
<dbReference type="AlphaFoldDB" id="A0A813DTR2"/>
<comment type="caution">
    <text evidence="2">The sequence shown here is derived from an EMBL/GenBank/DDBJ whole genome shotgun (WGS) entry which is preliminary data.</text>
</comment>
<proteinExistence type="predicted"/>
<accession>A0A813DTR2</accession>
<evidence type="ECO:0000313" key="2">
    <source>
        <dbReference type="EMBL" id="CAE8589678.1"/>
    </source>
</evidence>
<feature type="region of interest" description="Disordered" evidence="1">
    <location>
        <begin position="1"/>
        <end position="22"/>
    </location>
</feature>